<dbReference type="Proteomes" id="UP000676336">
    <property type="component" value="Unassembled WGS sequence"/>
</dbReference>
<protein>
    <submittedName>
        <fullName evidence="2">Uncharacterized protein</fullName>
    </submittedName>
</protein>
<comment type="caution">
    <text evidence="2">The sequence shown here is derived from an EMBL/GenBank/DDBJ whole genome shotgun (WGS) entry which is preliminary data.</text>
</comment>
<proteinExistence type="predicted"/>
<dbReference type="AlphaFoldDB" id="A0A8S3GEH8"/>
<gene>
    <name evidence="2" type="ORF">SMN809_LOCUS64487</name>
</gene>
<evidence type="ECO:0000313" key="2">
    <source>
        <dbReference type="EMBL" id="CAF5160133.1"/>
    </source>
</evidence>
<feature type="non-terminal residue" evidence="2">
    <location>
        <position position="24"/>
    </location>
</feature>
<accession>A0A8S3GEH8</accession>
<sequence length="24" mass="2832">MRGSPHSHMPIWVENSPKYNEPHT</sequence>
<name>A0A8S3GEH8_9BILA</name>
<feature type="region of interest" description="Disordered" evidence="1">
    <location>
        <begin position="1"/>
        <end position="24"/>
    </location>
</feature>
<reference evidence="2" key="1">
    <citation type="submission" date="2021-02" db="EMBL/GenBank/DDBJ databases">
        <authorList>
            <person name="Nowell W R."/>
        </authorList>
    </citation>
    <scope>NUCLEOTIDE SEQUENCE</scope>
</reference>
<organism evidence="2 3">
    <name type="scientific">Rotaria magnacalcarata</name>
    <dbReference type="NCBI Taxonomy" id="392030"/>
    <lineage>
        <taxon>Eukaryota</taxon>
        <taxon>Metazoa</taxon>
        <taxon>Spiralia</taxon>
        <taxon>Gnathifera</taxon>
        <taxon>Rotifera</taxon>
        <taxon>Eurotatoria</taxon>
        <taxon>Bdelloidea</taxon>
        <taxon>Philodinida</taxon>
        <taxon>Philodinidae</taxon>
        <taxon>Rotaria</taxon>
    </lineage>
</organism>
<evidence type="ECO:0000256" key="1">
    <source>
        <dbReference type="SAM" id="MobiDB-lite"/>
    </source>
</evidence>
<dbReference type="EMBL" id="CAJOBI010292322">
    <property type="protein sequence ID" value="CAF5160133.1"/>
    <property type="molecule type" value="Genomic_DNA"/>
</dbReference>
<evidence type="ECO:0000313" key="3">
    <source>
        <dbReference type="Proteomes" id="UP000676336"/>
    </source>
</evidence>